<gene>
    <name evidence="2" type="primary">pol_163</name>
    <name evidence="2" type="ORF">g.73896</name>
</gene>
<dbReference type="PANTHER" id="PTHR33273:SF4">
    <property type="entry name" value="ENDONUCLEASE_EXONUCLEASE_PHOSPHATASE DOMAIN-CONTAINING PROTEIN"/>
    <property type="match status" value="1"/>
</dbReference>
<dbReference type="Gene3D" id="3.60.10.10">
    <property type="entry name" value="Endonuclease/exonuclease/phosphatase"/>
    <property type="match status" value="1"/>
</dbReference>
<keyword evidence="2" id="KW-0548">Nucleotidyltransferase</keyword>
<dbReference type="InterPro" id="IPR005135">
    <property type="entry name" value="Endo/exonuclease/phosphatase"/>
</dbReference>
<dbReference type="Pfam" id="PF14529">
    <property type="entry name" value="Exo_endo_phos_2"/>
    <property type="match status" value="1"/>
</dbReference>
<keyword evidence="2" id="KW-0808">Transferase</keyword>
<keyword evidence="2" id="KW-0695">RNA-directed DNA polymerase</keyword>
<dbReference type="AlphaFoldDB" id="A0A2S2QNV9"/>
<dbReference type="InterPro" id="IPR036691">
    <property type="entry name" value="Endo/exonu/phosph_ase_sf"/>
</dbReference>
<proteinExistence type="predicted"/>
<reference evidence="2" key="1">
    <citation type="submission" date="2018-04" db="EMBL/GenBank/DDBJ databases">
        <title>Transcriptome assembly of Sipha flava.</title>
        <authorList>
            <person name="Scully E.D."/>
            <person name="Geib S.M."/>
            <person name="Palmer N.A."/>
            <person name="Koch K."/>
            <person name="Bradshaw J."/>
            <person name="Heng-Moss T."/>
            <person name="Sarath G."/>
        </authorList>
    </citation>
    <scope>NUCLEOTIDE SEQUENCE</scope>
</reference>
<evidence type="ECO:0000313" key="2">
    <source>
        <dbReference type="EMBL" id="MBY79417.1"/>
    </source>
</evidence>
<feature type="domain" description="Endonuclease/exonuclease/phosphatase" evidence="1">
    <location>
        <begin position="25"/>
        <end position="135"/>
    </location>
</feature>
<organism evidence="2">
    <name type="scientific">Sipha flava</name>
    <name type="common">yellow sugarcane aphid</name>
    <dbReference type="NCBI Taxonomy" id="143950"/>
    <lineage>
        <taxon>Eukaryota</taxon>
        <taxon>Metazoa</taxon>
        <taxon>Ecdysozoa</taxon>
        <taxon>Arthropoda</taxon>
        <taxon>Hexapoda</taxon>
        <taxon>Insecta</taxon>
        <taxon>Pterygota</taxon>
        <taxon>Neoptera</taxon>
        <taxon>Paraneoptera</taxon>
        <taxon>Hemiptera</taxon>
        <taxon>Sternorrhyncha</taxon>
        <taxon>Aphidomorpha</taxon>
        <taxon>Aphidoidea</taxon>
        <taxon>Aphididae</taxon>
        <taxon>Sipha</taxon>
    </lineage>
</organism>
<sequence>MPIIFDLHSLEVISISLTINNKSVTLISAYQSPSKIMYTNNYETLFSKSNNLILLDDLNYNHTKWGYISINSRGRKLQEFINSNLAVISAPSTPTYFPNDINRHPDILDIVLIKGISVNITQVVLPELDSDHNPVKIILSIATNAYVSPRKKLINGKPNWCTFSQLITDNLQIPNKINSMTTVDYVISHLIDIITMATLNCVESSQNRPTYSSIPK</sequence>
<evidence type="ECO:0000259" key="1">
    <source>
        <dbReference type="Pfam" id="PF14529"/>
    </source>
</evidence>
<dbReference type="EMBL" id="GGMS01010214">
    <property type="protein sequence ID" value="MBY79417.1"/>
    <property type="molecule type" value="Transcribed_RNA"/>
</dbReference>
<dbReference type="GO" id="GO:0003964">
    <property type="term" value="F:RNA-directed DNA polymerase activity"/>
    <property type="evidence" value="ECO:0007669"/>
    <property type="project" value="UniProtKB-KW"/>
</dbReference>
<protein>
    <submittedName>
        <fullName evidence="2">RNA-directed DNA polymerase from mobile element jockey</fullName>
    </submittedName>
</protein>
<name>A0A2S2QNV9_9HEMI</name>
<accession>A0A2S2QNV9</accession>
<dbReference type="PANTHER" id="PTHR33273">
    <property type="entry name" value="DOMAIN-CONTAINING PROTEIN, PUTATIVE-RELATED"/>
    <property type="match status" value="1"/>
</dbReference>
<dbReference type="SUPFAM" id="SSF56219">
    <property type="entry name" value="DNase I-like"/>
    <property type="match status" value="1"/>
</dbReference>